<name>A0A7C8I184_9PLEO</name>
<proteinExistence type="predicted"/>
<dbReference type="EMBL" id="JAADJZ010000020">
    <property type="protein sequence ID" value="KAF2868088.1"/>
    <property type="molecule type" value="Genomic_DNA"/>
</dbReference>
<feature type="region of interest" description="Disordered" evidence="1">
    <location>
        <begin position="274"/>
        <end position="293"/>
    </location>
</feature>
<feature type="region of interest" description="Disordered" evidence="1">
    <location>
        <begin position="63"/>
        <end position="120"/>
    </location>
</feature>
<sequence length="810" mass="84850">MAQRVKILADAAANCWLATRESDGTVRRSALLCNLVALRIASAQSHRSLYEALTGLLGCRRGSTTTGSGREVHPRDRDLARDRRAEQGRRPLSRQGTAASTSSTEPIRAVKMQPRQPSLSVHTACRAGALGGSGVESDPIRRGARRGDDDGYRGACAGRGASDACCVRPPSRHQARAERREQARLHVSSTALADRGDRGWVETKQSIAARDDGAQASSGMGCVRQHIHAHTRPVSVSCQQRPQKGRRPLTGPSVPCSARPAPAVVRGARVAALGPPPAPHAATTRPLDSSNDSRNGACELGPARVACSQCLCSLSGSFCTSQTKAHRVSRVRWLLLFPARGRGRMPLPITGIKVQQSTPAVDIARSAPPARRLLLLPPCSTVDLGRFCARRLDDGYRKPLYAASAASSCLAVSPVWPAAAVPGIGASAGRLAPSPWPSATASPRVGLPPESRNGAGCTLCGSRNRCRSEMAASLASGRCAHCSNSSALPVHRASIIVPCDRSLVEVVVSGGACVPSARAPGVAHVVAACLESSRSRAPDVEGPARTRVRRPASKQRLETDAETETDEAGQGRGESAGRGGRAGVVDCLFGGLVDAAVSVWELQRRVGVRARAVQMRCSSRAAGDGRRPVNRWAPKRAKGRRPALHAPASRRVQQSRPAAACGVEAGSLAWRLESSAVVVVARRWRRWLALAAWLSRPPPPPLIGQLQGGPSSAPWEHAQRAASPSPSPSTSTGAGHPAPRLAPDDCLRAGPARASSAAQCCCCCFGGGTDADAMTVAGSLLCFLSVPASSPHPCPAQPGQMRSQRPPAKP</sequence>
<keyword evidence="3" id="KW-1185">Reference proteome</keyword>
<accession>A0A7C8I184</accession>
<feature type="region of interest" description="Disordered" evidence="1">
    <location>
        <begin position="699"/>
        <end position="739"/>
    </location>
</feature>
<gene>
    <name evidence="2" type="ORF">BDV95DRAFT_597419</name>
</gene>
<protein>
    <submittedName>
        <fullName evidence="2">Uncharacterized protein</fullName>
    </submittedName>
</protein>
<feature type="region of interest" description="Disordered" evidence="1">
    <location>
        <begin position="619"/>
        <end position="655"/>
    </location>
</feature>
<dbReference type="AlphaFoldDB" id="A0A7C8I184"/>
<evidence type="ECO:0000313" key="3">
    <source>
        <dbReference type="Proteomes" id="UP000481861"/>
    </source>
</evidence>
<feature type="region of interest" description="Disordered" evidence="1">
    <location>
        <begin position="233"/>
        <end position="257"/>
    </location>
</feature>
<feature type="compositionally biased region" description="Polar residues" evidence="1">
    <location>
        <begin position="94"/>
        <end position="105"/>
    </location>
</feature>
<feature type="region of interest" description="Disordered" evidence="1">
    <location>
        <begin position="536"/>
        <end position="579"/>
    </location>
</feature>
<feature type="region of interest" description="Disordered" evidence="1">
    <location>
        <begin position="130"/>
        <end position="149"/>
    </location>
</feature>
<feature type="compositionally biased region" description="Basic and acidic residues" evidence="1">
    <location>
        <begin position="70"/>
        <end position="89"/>
    </location>
</feature>
<organism evidence="2 3">
    <name type="scientific">Massariosphaeria phaeospora</name>
    <dbReference type="NCBI Taxonomy" id="100035"/>
    <lineage>
        <taxon>Eukaryota</taxon>
        <taxon>Fungi</taxon>
        <taxon>Dikarya</taxon>
        <taxon>Ascomycota</taxon>
        <taxon>Pezizomycotina</taxon>
        <taxon>Dothideomycetes</taxon>
        <taxon>Pleosporomycetidae</taxon>
        <taxon>Pleosporales</taxon>
        <taxon>Pleosporales incertae sedis</taxon>
        <taxon>Massariosphaeria</taxon>
    </lineage>
</organism>
<evidence type="ECO:0000256" key="1">
    <source>
        <dbReference type="SAM" id="MobiDB-lite"/>
    </source>
</evidence>
<feature type="compositionally biased region" description="Basic residues" evidence="1">
    <location>
        <begin position="633"/>
        <end position="643"/>
    </location>
</feature>
<comment type="caution">
    <text evidence="2">The sequence shown here is derived from an EMBL/GenBank/DDBJ whole genome shotgun (WGS) entry which is preliminary data.</text>
</comment>
<feature type="compositionally biased region" description="Basic and acidic residues" evidence="1">
    <location>
        <begin position="138"/>
        <end position="149"/>
    </location>
</feature>
<feature type="compositionally biased region" description="Gly residues" evidence="1">
    <location>
        <begin position="570"/>
        <end position="579"/>
    </location>
</feature>
<reference evidence="2 3" key="1">
    <citation type="submission" date="2020-01" db="EMBL/GenBank/DDBJ databases">
        <authorList>
            <consortium name="DOE Joint Genome Institute"/>
            <person name="Haridas S."/>
            <person name="Albert R."/>
            <person name="Binder M."/>
            <person name="Bloem J."/>
            <person name="Labutti K."/>
            <person name="Salamov A."/>
            <person name="Andreopoulos B."/>
            <person name="Baker S.E."/>
            <person name="Barry K."/>
            <person name="Bills G."/>
            <person name="Bluhm B.H."/>
            <person name="Cannon C."/>
            <person name="Castanera R."/>
            <person name="Culley D.E."/>
            <person name="Daum C."/>
            <person name="Ezra D."/>
            <person name="Gonzalez J.B."/>
            <person name="Henrissat B."/>
            <person name="Kuo A."/>
            <person name="Liang C."/>
            <person name="Lipzen A."/>
            <person name="Lutzoni F."/>
            <person name="Magnuson J."/>
            <person name="Mondo S."/>
            <person name="Nolan M."/>
            <person name="Ohm R."/>
            <person name="Pangilinan J."/>
            <person name="Park H.-J.H."/>
            <person name="Ramirez L."/>
            <person name="Alfaro M."/>
            <person name="Sun H."/>
            <person name="Tritt A."/>
            <person name="Yoshinaga Y."/>
            <person name="Zwiers L.-H.L."/>
            <person name="Turgeon B.G."/>
            <person name="Goodwin S.B."/>
            <person name="Spatafora J.W."/>
            <person name="Crous P.W."/>
            <person name="Grigoriev I.V."/>
        </authorList>
    </citation>
    <scope>NUCLEOTIDE SEQUENCE [LARGE SCALE GENOMIC DNA]</scope>
    <source>
        <strain evidence="2 3">CBS 611.86</strain>
    </source>
</reference>
<dbReference type="Proteomes" id="UP000481861">
    <property type="component" value="Unassembled WGS sequence"/>
</dbReference>
<feature type="compositionally biased region" description="Low complexity" evidence="1">
    <location>
        <begin position="721"/>
        <end position="735"/>
    </location>
</feature>
<evidence type="ECO:0000313" key="2">
    <source>
        <dbReference type="EMBL" id="KAF2868088.1"/>
    </source>
</evidence>